<name>A0A2U3AAA3_9BACL</name>
<gene>
    <name evidence="2" type="ORF">DFR61_1379</name>
    <name evidence="1" type="ORF">NCTC10597_02809</name>
</gene>
<accession>A0A2U3AAA3</accession>
<comment type="caution">
    <text evidence="1">The sequence shown here is derived from an EMBL/GenBank/DDBJ whole genome shotgun (WGS) entry which is preliminary data.</text>
</comment>
<dbReference type="EMBL" id="UGNP01000001">
    <property type="protein sequence ID" value="STX11014.1"/>
    <property type="molecule type" value="Genomic_DNA"/>
</dbReference>
<evidence type="ECO:0000313" key="3">
    <source>
        <dbReference type="Proteomes" id="UP000254330"/>
    </source>
</evidence>
<evidence type="ECO:0000313" key="4">
    <source>
        <dbReference type="Proteomes" id="UP000294641"/>
    </source>
</evidence>
<dbReference type="AlphaFoldDB" id="A0A2U3AAA3"/>
<dbReference type="EMBL" id="SNZG01000037">
    <property type="protein sequence ID" value="TDR34541.1"/>
    <property type="molecule type" value="Genomic_DNA"/>
</dbReference>
<dbReference type="Proteomes" id="UP000254330">
    <property type="component" value="Unassembled WGS sequence"/>
</dbReference>
<dbReference type="Proteomes" id="UP000294641">
    <property type="component" value="Unassembled WGS sequence"/>
</dbReference>
<dbReference type="RefSeq" id="WP_109350530.1">
    <property type="nucleotide sequence ID" value="NZ_BJUE01000038.1"/>
</dbReference>
<keyword evidence="4" id="KW-1185">Reference proteome</keyword>
<proteinExistence type="predicted"/>
<sequence length="93" mass="10582">MEDALHYFVISTDAGYYALSGFVAEVEEAQAFCSQADAEKAAQIVRGTVCPQFVLYDELEQSFIDRSLQYELLYTLEEQQEIRNICESIKIAN</sequence>
<reference evidence="2 4" key="2">
    <citation type="submission" date="2019-03" db="EMBL/GenBank/DDBJ databases">
        <title>Genomic Encyclopedia of Type Strains, Phase IV (KMG-IV): sequencing the most valuable type-strain genomes for metagenomic binning, comparative biology and taxonomic classification.</title>
        <authorList>
            <person name="Goeker M."/>
        </authorList>
    </citation>
    <scope>NUCLEOTIDE SEQUENCE [LARGE SCALE GENOMIC DNA]</scope>
    <source>
        <strain evidence="2 4">DSM 20580</strain>
    </source>
</reference>
<dbReference type="OrthoDB" id="2456309at2"/>
<protein>
    <submittedName>
        <fullName evidence="1">Uncharacterized protein</fullName>
    </submittedName>
</protein>
<organism evidence="1 3">
    <name type="scientific">Kurthia zopfii</name>
    <dbReference type="NCBI Taxonomy" id="1650"/>
    <lineage>
        <taxon>Bacteria</taxon>
        <taxon>Bacillati</taxon>
        <taxon>Bacillota</taxon>
        <taxon>Bacilli</taxon>
        <taxon>Bacillales</taxon>
        <taxon>Caryophanaceae</taxon>
        <taxon>Kurthia</taxon>
    </lineage>
</organism>
<evidence type="ECO:0000313" key="1">
    <source>
        <dbReference type="EMBL" id="STX11014.1"/>
    </source>
</evidence>
<evidence type="ECO:0000313" key="2">
    <source>
        <dbReference type="EMBL" id="TDR34541.1"/>
    </source>
</evidence>
<reference evidence="1 3" key="1">
    <citation type="submission" date="2018-06" db="EMBL/GenBank/DDBJ databases">
        <authorList>
            <consortium name="Pathogen Informatics"/>
            <person name="Doyle S."/>
        </authorList>
    </citation>
    <scope>NUCLEOTIDE SEQUENCE [LARGE SCALE GENOMIC DNA]</scope>
    <source>
        <strain evidence="1 3">NCTC10597</strain>
    </source>
</reference>